<keyword evidence="1" id="KW-1185">Reference proteome</keyword>
<evidence type="ECO:0000313" key="1">
    <source>
        <dbReference type="Proteomes" id="UP001165740"/>
    </source>
</evidence>
<reference evidence="2" key="1">
    <citation type="submission" date="2025-08" db="UniProtKB">
        <authorList>
            <consortium name="RefSeq"/>
        </authorList>
    </citation>
    <scope>IDENTIFICATION</scope>
</reference>
<dbReference type="AlphaFoldDB" id="A0A9W3AY61"/>
<sequence length="153" mass="16892">MNPAVASNHVMGWKKTAAILVVVCLTVLNVWLARNIISAGSGQVLVETKPNEKPRTKMSDILVIAIEDVHPIDHLQEAQEMEAKISRQTSSSSPVVSDFSIRPVRQTSTQSVRISPVPAVREIDPDAFANLKIQLDKLKLSLLTKQKWKSGKM</sequence>
<dbReference type="Proteomes" id="UP001165740">
    <property type="component" value="Chromosome 7"/>
</dbReference>
<gene>
    <name evidence="2" type="primary">LOC106062005</name>
</gene>
<evidence type="ECO:0000313" key="2">
    <source>
        <dbReference type="RefSeq" id="XP_055892159.1"/>
    </source>
</evidence>
<name>A0A9W3AY61_BIOGL</name>
<dbReference type="RefSeq" id="XP_055892159.1">
    <property type="nucleotide sequence ID" value="XM_056036184.1"/>
</dbReference>
<protein>
    <submittedName>
        <fullName evidence="2">Uncharacterized protein LOC106062005</fullName>
    </submittedName>
</protein>
<accession>A0A9W3AY61</accession>
<organism evidence="1 2">
    <name type="scientific">Biomphalaria glabrata</name>
    <name type="common">Bloodfluke planorb</name>
    <name type="synonym">Freshwater snail</name>
    <dbReference type="NCBI Taxonomy" id="6526"/>
    <lineage>
        <taxon>Eukaryota</taxon>
        <taxon>Metazoa</taxon>
        <taxon>Spiralia</taxon>
        <taxon>Lophotrochozoa</taxon>
        <taxon>Mollusca</taxon>
        <taxon>Gastropoda</taxon>
        <taxon>Heterobranchia</taxon>
        <taxon>Euthyneura</taxon>
        <taxon>Panpulmonata</taxon>
        <taxon>Hygrophila</taxon>
        <taxon>Lymnaeoidea</taxon>
        <taxon>Planorbidae</taxon>
        <taxon>Biomphalaria</taxon>
    </lineage>
</organism>
<dbReference type="GeneID" id="106062005"/>
<proteinExistence type="predicted"/>